<dbReference type="GO" id="GO:0016024">
    <property type="term" value="P:CDP-diacylglycerol biosynthetic process"/>
    <property type="evidence" value="ECO:0007669"/>
    <property type="project" value="UniProtKB-UniPathway"/>
</dbReference>
<keyword evidence="10 18" id="KW-0808">Transferase</keyword>
<evidence type="ECO:0000256" key="16">
    <source>
        <dbReference type="ARBA" id="ARBA00023209"/>
    </source>
</evidence>
<evidence type="ECO:0000256" key="9">
    <source>
        <dbReference type="ARBA" id="ARBA00022516"/>
    </source>
</evidence>
<dbReference type="Pfam" id="PF01148">
    <property type="entry name" value="CTP_transf_1"/>
    <property type="match status" value="1"/>
</dbReference>
<evidence type="ECO:0000256" key="5">
    <source>
        <dbReference type="ARBA" id="ARBA00010185"/>
    </source>
</evidence>
<evidence type="ECO:0000256" key="14">
    <source>
        <dbReference type="ARBA" id="ARBA00023098"/>
    </source>
</evidence>
<dbReference type="RefSeq" id="WP_179508685.1">
    <property type="nucleotide sequence ID" value="NZ_JACCBY010000002.1"/>
</dbReference>
<comment type="similarity">
    <text evidence="5 18">Belongs to the CDS family.</text>
</comment>
<dbReference type="PANTHER" id="PTHR46382">
    <property type="entry name" value="PHOSPHATIDATE CYTIDYLYLTRANSFERASE"/>
    <property type="match status" value="1"/>
</dbReference>
<dbReference type="GO" id="GO:0005886">
    <property type="term" value="C:plasma membrane"/>
    <property type="evidence" value="ECO:0007669"/>
    <property type="project" value="UniProtKB-SubCell"/>
</dbReference>
<evidence type="ECO:0000256" key="12">
    <source>
        <dbReference type="ARBA" id="ARBA00022695"/>
    </source>
</evidence>
<sequence>MSDAPTGKRPSELATRTLTGLGLVALALVALALGGFVFWLLVVTVGVFMMAEWSDLHAADSKTKRLGQYVLSVPLAIMCPLAAGPDFFALGLLAGAFFFLTIITRRPQLGAGVLYCGLPIYALLLIRHEPDGLRNALWALSLVWATDIGAYFAGRSIGGPKLAPRISPNKTWAGLIGGIVLATIVAAVMSRVYLLPLRFVIATPLLAILAQAGDLYESHLKRRAGVKDSGSVIPGHGGFLDRLDGVVPVMPVAALLVVVPLAF</sequence>
<keyword evidence="13 19" id="KW-1133">Transmembrane helix</keyword>
<feature type="transmembrane region" description="Helical" evidence="19">
    <location>
        <begin position="172"/>
        <end position="193"/>
    </location>
</feature>
<dbReference type="EMBL" id="JACCBY010000002">
    <property type="protein sequence ID" value="NYD90251.1"/>
    <property type="molecule type" value="Genomic_DNA"/>
</dbReference>
<evidence type="ECO:0000256" key="13">
    <source>
        <dbReference type="ARBA" id="ARBA00022989"/>
    </source>
</evidence>
<evidence type="ECO:0000256" key="11">
    <source>
        <dbReference type="ARBA" id="ARBA00022692"/>
    </source>
</evidence>
<protein>
    <recommendedName>
        <fullName evidence="7 18">Phosphatidate cytidylyltransferase</fullName>
        <ecNumber evidence="6 18">2.7.7.41</ecNumber>
    </recommendedName>
</protein>
<evidence type="ECO:0000313" key="20">
    <source>
        <dbReference type="EMBL" id="NYD90251.1"/>
    </source>
</evidence>
<keyword evidence="8" id="KW-1003">Cell membrane</keyword>
<evidence type="ECO:0000256" key="17">
    <source>
        <dbReference type="ARBA" id="ARBA00023264"/>
    </source>
</evidence>
<keyword evidence="12 18" id="KW-0548">Nucleotidyltransferase</keyword>
<dbReference type="UniPathway" id="UPA00557">
    <property type="reaction ID" value="UER00614"/>
</dbReference>
<feature type="transmembrane region" description="Helical" evidence="19">
    <location>
        <begin position="69"/>
        <end position="102"/>
    </location>
</feature>
<keyword evidence="11 18" id="KW-0812">Transmembrane</keyword>
<accession>A0A7Y9FMX9</accession>
<proteinExistence type="inferred from homology"/>
<evidence type="ECO:0000256" key="19">
    <source>
        <dbReference type="SAM" id="Phobius"/>
    </source>
</evidence>
<dbReference type="EC" id="2.7.7.41" evidence="6 18"/>
<dbReference type="AlphaFoldDB" id="A0A7Y9FMX9"/>
<name>A0A7Y9FMX9_9SPHN</name>
<evidence type="ECO:0000256" key="4">
    <source>
        <dbReference type="ARBA" id="ARBA00005189"/>
    </source>
</evidence>
<comment type="catalytic activity">
    <reaction evidence="1 18">
        <text>a 1,2-diacyl-sn-glycero-3-phosphate + CTP + H(+) = a CDP-1,2-diacyl-sn-glycerol + diphosphate</text>
        <dbReference type="Rhea" id="RHEA:16229"/>
        <dbReference type="ChEBI" id="CHEBI:15378"/>
        <dbReference type="ChEBI" id="CHEBI:33019"/>
        <dbReference type="ChEBI" id="CHEBI:37563"/>
        <dbReference type="ChEBI" id="CHEBI:58332"/>
        <dbReference type="ChEBI" id="CHEBI:58608"/>
        <dbReference type="EC" id="2.7.7.41"/>
    </reaction>
</comment>
<reference evidence="20 21" key="1">
    <citation type="submission" date="2020-08" db="EMBL/GenBank/DDBJ databases">
        <title>The Agave Microbiome: Exploring the role of microbial communities in plant adaptations to desert environments.</title>
        <authorList>
            <person name="Partida-Martinez L.P."/>
        </authorList>
    </citation>
    <scope>NUCLEOTIDE SEQUENCE [LARGE SCALE GENOMIC DNA]</scope>
    <source>
        <strain evidence="20 21">AS2.3</strain>
    </source>
</reference>
<evidence type="ECO:0000256" key="7">
    <source>
        <dbReference type="ARBA" id="ARBA00019373"/>
    </source>
</evidence>
<organism evidence="20 21">
    <name type="scientific">Sphingomonas melonis</name>
    <dbReference type="NCBI Taxonomy" id="152682"/>
    <lineage>
        <taxon>Bacteria</taxon>
        <taxon>Pseudomonadati</taxon>
        <taxon>Pseudomonadota</taxon>
        <taxon>Alphaproteobacteria</taxon>
        <taxon>Sphingomonadales</taxon>
        <taxon>Sphingomonadaceae</taxon>
        <taxon>Sphingomonas</taxon>
    </lineage>
</organism>
<comment type="pathway">
    <text evidence="4">Lipid metabolism.</text>
</comment>
<evidence type="ECO:0000256" key="10">
    <source>
        <dbReference type="ARBA" id="ARBA00022679"/>
    </source>
</evidence>
<evidence type="ECO:0000256" key="18">
    <source>
        <dbReference type="RuleBase" id="RU003938"/>
    </source>
</evidence>
<keyword evidence="17" id="KW-1208">Phospholipid metabolism</keyword>
<comment type="caution">
    <text evidence="20">The sequence shown here is derived from an EMBL/GenBank/DDBJ whole genome shotgun (WGS) entry which is preliminary data.</text>
</comment>
<keyword evidence="9" id="KW-0444">Lipid biosynthesis</keyword>
<keyword evidence="16" id="KW-0594">Phospholipid biosynthesis</keyword>
<comment type="subcellular location">
    <subcellularLocation>
        <location evidence="2">Cell membrane</location>
        <topology evidence="2">Multi-pass membrane protein</topology>
    </subcellularLocation>
</comment>
<feature type="transmembrane region" description="Helical" evidence="19">
    <location>
        <begin position="21"/>
        <end position="49"/>
    </location>
</feature>
<dbReference type="InterPro" id="IPR000374">
    <property type="entry name" value="PC_trans"/>
</dbReference>
<dbReference type="GO" id="GO:0004605">
    <property type="term" value="F:phosphatidate cytidylyltransferase activity"/>
    <property type="evidence" value="ECO:0007669"/>
    <property type="project" value="UniProtKB-EC"/>
</dbReference>
<gene>
    <name evidence="20" type="ORF">HD841_002031</name>
</gene>
<keyword evidence="15 19" id="KW-0472">Membrane</keyword>
<keyword evidence="14" id="KW-0443">Lipid metabolism</keyword>
<dbReference type="Proteomes" id="UP000517753">
    <property type="component" value="Unassembled WGS sequence"/>
</dbReference>
<evidence type="ECO:0000256" key="2">
    <source>
        <dbReference type="ARBA" id="ARBA00004651"/>
    </source>
</evidence>
<feature type="transmembrane region" description="Helical" evidence="19">
    <location>
        <begin position="109"/>
        <end position="126"/>
    </location>
</feature>
<dbReference type="PANTHER" id="PTHR46382:SF1">
    <property type="entry name" value="PHOSPHATIDATE CYTIDYLYLTRANSFERASE"/>
    <property type="match status" value="1"/>
</dbReference>
<comment type="pathway">
    <text evidence="3 18">Phospholipid metabolism; CDP-diacylglycerol biosynthesis; CDP-diacylglycerol from sn-glycerol 3-phosphate: step 3/3.</text>
</comment>
<evidence type="ECO:0000256" key="8">
    <source>
        <dbReference type="ARBA" id="ARBA00022475"/>
    </source>
</evidence>
<dbReference type="PROSITE" id="PS01315">
    <property type="entry name" value="CDS"/>
    <property type="match status" value="1"/>
</dbReference>
<evidence type="ECO:0000256" key="6">
    <source>
        <dbReference type="ARBA" id="ARBA00012487"/>
    </source>
</evidence>
<feature type="transmembrane region" description="Helical" evidence="19">
    <location>
        <begin position="132"/>
        <end position="152"/>
    </location>
</feature>
<evidence type="ECO:0000256" key="1">
    <source>
        <dbReference type="ARBA" id="ARBA00001698"/>
    </source>
</evidence>
<evidence type="ECO:0000256" key="15">
    <source>
        <dbReference type="ARBA" id="ARBA00023136"/>
    </source>
</evidence>
<keyword evidence="21" id="KW-1185">Reference proteome</keyword>
<evidence type="ECO:0000313" key="21">
    <source>
        <dbReference type="Proteomes" id="UP000517753"/>
    </source>
</evidence>
<evidence type="ECO:0000256" key="3">
    <source>
        <dbReference type="ARBA" id="ARBA00005119"/>
    </source>
</evidence>